<comment type="caution">
    <text evidence="2">The sequence shown here is derived from an EMBL/GenBank/DDBJ whole genome shotgun (WGS) entry which is preliminary data.</text>
</comment>
<organism evidence="2 3">
    <name type="scientific">Streptomyces yunnanensis</name>
    <dbReference type="NCBI Taxonomy" id="156453"/>
    <lineage>
        <taxon>Bacteria</taxon>
        <taxon>Bacillati</taxon>
        <taxon>Actinomycetota</taxon>
        <taxon>Actinomycetes</taxon>
        <taxon>Kitasatosporales</taxon>
        <taxon>Streptomycetaceae</taxon>
        <taxon>Streptomyces</taxon>
    </lineage>
</organism>
<dbReference type="Proteomes" id="UP000184388">
    <property type="component" value="Unassembled WGS sequence"/>
</dbReference>
<evidence type="ECO:0000313" key="2">
    <source>
        <dbReference type="EMBL" id="SHM52117.1"/>
    </source>
</evidence>
<feature type="region of interest" description="Disordered" evidence="1">
    <location>
        <begin position="1"/>
        <end position="24"/>
    </location>
</feature>
<feature type="compositionally biased region" description="Low complexity" evidence="1">
    <location>
        <begin position="11"/>
        <end position="22"/>
    </location>
</feature>
<protein>
    <submittedName>
        <fullName evidence="2">Uncharacterized protein</fullName>
    </submittedName>
</protein>
<evidence type="ECO:0000256" key="1">
    <source>
        <dbReference type="SAM" id="MobiDB-lite"/>
    </source>
</evidence>
<sequence length="76" mass="7903">MNDSARSTDHAAGPTPATVPAGEQSALTPNASAQLALTTIAHLANELCEHLADSQWRAAAQIRELAETTLPIAGER</sequence>
<name>A0A9X8N0H3_9ACTN</name>
<dbReference type="RefSeq" id="WP_143179667.1">
    <property type="nucleotide sequence ID" value="NZ_FRBK01000011.1"/>
</dbReference>
<proteinExistence type="predicted"/>
<accession>A0A9X8N0H3</accession>
<dbReference type="AlphaFoldDB" id="A0A9X8N0H3"/>
<dbReference type="EMBL" id="FRBK01000011">
    <property type="protein sequence ID" value="SHM52117.1"/>
    <property type="molecule type" value="Genomic_DNA"/>
</dbReference>
<reference evidence="3" key="1">
    <citation type="submission" date="2016-11" db="EMBL/GenBank/DDBJ databases">
        <authorList>
            <person name="Jaros S."/>
            <person name="Januszkiewicz K."/>
            <person name="Wedrychowicz H."/>
        </authorList>
    </citation>
    <scope>NUCLEOTIDE SEQUENCE [LARGE SCALE GENOMIC DNA]</scope>
    <source>
        <strain evidence="3">CGMCC 4.3555</strain>
    </source>
</reference>
<evidence type="ECO:0000313" key="3">
    <source>
        <dbReference type="Proteomes" id="UP000184388"/>
    </source>
</evidence>
<gene>
    <name evidence="2" type="ORF">SAMN05216268_111289</name>
</gene>